<dbReference type="OrthoDB" id="9763290at2"/>
<organism evidence="12 13">
    <name type="scientific">Desulfomicrobium orale DSM 12838</name>
    <dbReference type="NCBI Taxonomy" id="888061"/>
    <lineage>
        <taxon>Bacteria</taxon>
        <taxon>Pseudomonadati</taxon>
        <taxon>Thermodesulfobacteriota</taxon>
        <taxon>Desulfovibrionia</taxon>
        <taxon>Desulfovibrionales</taxon>
        <taxon>Desulfomicrobiaceae</taxon>
        <taxon>Desulfomicrobium</taxon>
    </lineage>
</organism>
<evidence type="ECO:0000256" key="7">
    <source>
        <dbReference type="ARBA" id="ARBA00048741"/>
    </source>
</evidence>
<dbReference type="Proteomes" id="UP000063964">
    <property type="component" value="Chromosome"/>
</dbReference>
<evidence type="ECO:0000256" key="10">
    <source>
        <dbReference type="PIRSR" id="PIRSR001589-3"/>
    </source>
</evidence>
<proteinExistence type="inferred from homology"/>
<evidence type="ECO:0000259" key="11">
    <source>
        <dbReference type="PROSITE" id="PS51278"/>
    </source>
</evidence>
<evidence type="ECO:0000313" key="12">
    <source>
        <dbReference type="EMBL" id="AMD92735.1"/>
    </source>
</evidence>
<dbReference type="GO" id="GO:0005524">
    <property type="term" value="F:ATP binding"/>
    <property type="evidence" value="ECO:0007669"/>
    <property type="project" value="UniProtKB-KW"/>
</dbReference>
<dbReference type="Gene3D" id="3.60.20.10">
    <property type="entry name" value="Glutamine Phosphoribosylpyrophosphate, subunit 1, domain 1"/>
    <property type="match status" value="1"/>
</dbReference>
<accession>A0A120KN13</accession>
<comment type="similarity">
    <text evidence="2">Belongs to the asparagine synthetase family.</text>
</comment>
<dbReference type="InterPro" id="IPR001962">
    <property type="entry name" value="Asn_synthase"/>
</dbReference>
<dbReference type="AlphaFoldDB" id="A0A120KN13"/>
<evidence type="ECO:0000256" key="8">
    <source>
        <dbReference type="PIRSR" id="PIRSR001589-1"/>
    </source>
</evidence>
<feature type="binding site" evidence="9">
    <location>
        <position position="287"/>
    </location>
    <ligand>
        <name>ATP</name>
        <dbReference type="ChEBI" id="CHEBI:30616"/>
    </ligand>
</feature>
<dbReference type="Gene3D" id="3.40.50.620">
    <property type="entry name" value="HUPs"/>
    <property type="match status" value="1"/>
</dbReference>
<keyword evidence="8" id="KW-0061">Asparagine biosynthesis</keyword>
<dbReference type="InterPro" id="IPR029055">
    <property type="entry name" value="Ntn_hydrolases_N"/>
</dbReference>
<dbReference type="Pfam" id="PF13537">
    <property type="entry name" value="GATase_7"/>
    <property type="match status" value="1"/>
</dbReference>
<dbReference type="Pfam" id="PF00733">
    <property type="entry name" value="Asn_synthase"/>
    <property type="match status" value="1"/>
</dbReference>
<protein>
    <recommendedName>
        <fullName evidence="3">asparagine synthase (glutamine-hydrolyzing)</fullName>
        <ecNumber evidence="3">6.3.5.4</ecNumber>
    </recommendedName>
</protein>
<dbReference type="PANTHER" id="PTHR43284:SF1">
    <property type="entry name" value="ASPARAGINE SYNTHETASE"/>
    <property type="match status" value="1"/>
</dbReference>
<evidence type="ECO:0000256" key="6">
    <source>
        <dbReference type="ARBA" id="ARBA00022962"/>
    </source>
</evidence>
<feature type="domain" description="Glutamine amidotransferase type-2" evidence="11">
    <location>
        <begin position="2"/>
        <end position="213"/>
    </location>
</feature>
<dbReference type="InterPro" id="IPR051786">
    <property type="entry name" value="ASN_synthetase/amidase"/>
</dbReference>
<keyword evidence="8" id="KW-0028">Amino-acid biosynthesis</keyword>
<dbReference type="PIRSF" id="PIRSF001589">
    <property type="entry name" value="Asn_synthetase_glu-h"/>
    <property type="match status" value="1"/>
</dbReference>
<dbReference type="GO" id="GO:0005829">
    <property type="term" value="C:cytosol"/>
    <property type="evidence" value="ECO:0007669"/>
    <property type="project" value="TreeGrafter"/>
</dbReference>
<comment type="catalytic activity">
    <reaction evidence="7">
        <text>L-aspartate + L-glutamine + ATP + H2O = L-asparagine + L-glutamate + AMP + diphosphate + H(+)</text>
        <dbReference type="Rhea" id="RHEA:12228"/>
        <dbReference type="ChEBI" id="CHEBI:15377"/>
        <dbReference type="ChEBI" id="CHEBI:15378"/>
        <dbReference type="ChEBI" id="CHEBI:29985"/>
        <dbReference type="ChEBI" id="CHEBI:29991"/>
        <dbReference type="ChEBI" id="CHEBI:30616"/>
        <dbReference type="ChEBI" id="CHEBI:33019"/>
        <dbReference type="ChEBI" id="CHEBI:58048"/>
        <dbReference type="ChEBI" id="CHEBI:58359"/>
        <dbReference type="ChEBI" id="CHEBI:456215"/>
        <dbReference type="EC" id="6.3.5.4"/>
    </reaction>
</comment>
<dbReference type="InterPro" id="IPR033738">
    <property type="entry name" value="AsnB_N"/>
</dbReference>
<dbReference type="InterPro" id="IPR014729">
    <property type="entry name" value="Rossmann-like_a/b/a_fold"/>
</dbReference>
<dbReference type="KEGG" id="doa:AXF15_06215"/>
<dbReference type="EMBL" id="CP014230">
    <property type="protein sequence ID" value="AMD92735.1"/>
    <property type="molecule type" value="Genomic_DNA"/>
</dbReference>
<keyword evidence="4 9" id="KW-0547">Nucleotide-binding</keyword>
<dbReference type="SUPFAM" id="SSF56235">
    <property type="entry name" value="N-terminal nucleophile aminohydrolases (Ntn hydrolases)"/>
    <property type="match status" value="1"/>
</dbReference>
<evidence type="ECO:0000256" key="9">
    <source>
        <dbReference type="PIRSR" id="PIRSR001589-2"/>
    </source>
</evidence>
<gene>
    <name evidence="12" type="ORF">AXF15_06215</name>
</gene>
<dbReference type="InterPro" id="IPR017932">
    <property type="entry name" value="GATase_2_dom"/>
</dbReference>
<feature type="active site" description="For GATase activity" evidence="8">
    <location>
        <position position="2"/>
    </location>
</feature>
<dbReference type="CDD" id="cd00712">
    <property type="entry name" value="AsnB"/>
    <property type="match status" value="1"/>
</dbReference>
<dbReference type="GO" id="GO:0004066">
    <property type="term" value="F:asparagine synthase (glutamine-hydrolyzing) activity"/>
    <property type="evidence" value="ECO:0007669"/>
    <property type="project" value="UniProtKB-EC"/>
</dbReference>
<reference evidence="13" key="1">
    <citation type="submission" date="2016-02" db="EMBL/GenBank/DDBJ databases">
        <authorList>
            <person name="Holder M.E."/>
            <person name="Ajami N.J."/>
            <person name="Petrosino J.F."/>
        </authorList>
    </citation>
    <scope>NUCLEOTIDE SEQUENCE [LARGE SCALE GENOMIC DNA]</scope>
    <source>
        <strain evidence="13">DSM 12838</strain>
    </source>
</reference>
<dbReference type="GO" id="GO:0006529">
    <property type="term" value="P:asparagine biosynthetic process"/>
    <property type="evidence" value="ECO:0007669"/>
    <property type="project" value="UniProtKB-KW"/>
</dbReference>
<name>A0A120KN13_9BACT</name>
<feature type="binding site" evidence="9">
    <location>
        <position position="99"/>
    </location>
    <ligand>
        <name>L-glutamine</name>
        <dbReference type="ChEBI" id="CHEBI:58359"/>
    </ligand>
</feature>
<feature type="site" description="Important for beta-aspartyl-AMP intermediate formation" evidence="10">
    <location>
        <position position="361"/>
    </location>
</feature>
<keyword evidence="6 8" id="KW-0315">Glutamine amidotransferase</keyword>
<dbReference type="RefSeq" id="WP_066604789.1">
    <property type="nucleotide sequence ID" value="NZ_CP014230.1"/>
</dbReference>
<dbReference type="PROSITE" id="PS51278">
    <property type="entry name" value="GATASE_TYPE_2"/>
    <property type="match status" value="1"/>
</dbReference>
<keyword evidence="13" id="KW-1185">Reference proteome</keyword>
<dbReference type="PANTHER" id="PTHR43284">
    <property type="entry name" value="ASPARAGINE SYNTHETASE (GLUTAMINE-HYDROLYZING)"/>
    <property type="match status" value="1"/>
</dbReference>
<comment type="pathway">
    <text evidence="1">Amino-acid biosynthesis; L-asparagine biosynthesis; L-asparagine from L-aspartate (L-Gln route): step 1/1.</text>
</comment>
<feature type="binding site" evidence="9">
    <location>
        <begin position="359"/>
        <end position="360"/>
    </location>
    <ligand>
        <name>ATP</name>
        <dbReference type="ChEBI" id="CHEBI:30616"/>
    </ligand>
</feature>
<dbReference type="EC" id="6.3.5.4" evidence="3"/>
<dbReference type="STRING" id="888061.AXF15_06215"/>
<evidence type="ECO:0000313" key="13">
    <source>
        <dbReference type="Proteomes" id="UP000063964"/>
    </source>
</evidence>
<dbReference type="NCBIfam" id="TIGR01536">
    <property type="entry name" value="asn_synth_AEB"/>
    <property type="match status" value="1"/>
</dbReference>
<dbReference type="SUPFAM" id="SSF52402">
    <property type="entry name" value="Adenine nucleotide alpha hydrolases-like"/>
    <property type="match status" value="1"/>
</dbReference>
<dbReference type="CDD" id="cd01991">
    <property type="entry name" value="Asn_synthase_B_C"/>
    <property type="match status" value="1"/>
</dbReference>
<evidence type="ECO:0000256" key="1">
    <source>
        <dbReference type="ARBA" id="ARBA00005187"/>
    </source>
</evidence>
<evidence type="ECO:0000256" key="2">
    <source>
        <dbReference type="ARBA" id="ARBA00005752"/>
    </source>
</evidence>
<evidence type="ECO:0000256" key="4">
    <source>
        <dbReference type="ARBA" id="ARBA00022741"/>
    </source>
</evidence>
<evidence type="ECO:0000256" key="3">
    <source>
        <dbReference type="ARBA" id="ARBA00012737"/>
    </source>
</evidence>
<sequence>MCGIAGFFHPSHIPSDPGVLRAMAGSIAHRGPDHEGLYQDSYCALASRRLAIIDLPGGNQPVIHPETGAVLVFNGEIYNFRELRAELASLGHVFQTRSDSEILLAAYTQWGEDCPSRLVGMFAFTVWEPRDRRLFLARDRMGKKPLFYTVLPDETLVFASEIKALLRFPGVARRFNPVAMDRLLDYGFNLAPSTFFESIFQVMPGSSLLCTGNTRRERIYWRLPEETAALSEDEAADGLRHHLTEAVRARLAADVPVASYLSGGIDSSAVTGLYARLSGTPVHTLSITFEDAGYDERHFARLVSDRFGTRHQEFACSIGEHELENLVWYLETPLVTLLNLPLYLLSRQIRSMGFKVVLSGDGADEILGGYDYFKLLKLMAFIGRKETPGRADLLRRVFPALSSPVQAWAQYRTLKSYPVTHPALPYRFQVFQFKDQLLAPLFHERLTSRRGERLGELPAVPKSAPILNQALLFEARMRLPNLTLTLADAMSMANSVELRSPFMDHRLVEYVFSLPAHYKMRGLNEKFLLKKSMRGVLPGTIWQRRKQPLAPPSKWFVRRFRTAVGDVLSARTVREKGYFRPEFIDHMLREFDADSPMDYSGVLIVAFFLHLFDDLFLRPGRGLGC</sequence>
<dbReference type="InterPro" id="IPR006426">
    <property type="entry name" value="Asn_synth_AEB"/>
</dbReference>
<keyword evidence="5 9" id="KW-0067">ATP-binding</keyword>
<evidence type="ECO:0000256" key="5">
    <source>
        <dbReference type="ARBA" id="ARBA00022840"/>
    </source>
</evidence>